<evidence type="ECO:0000313" key="13">
    <source>
        <dbReference type="Proteomes" id="UP000286687"/>
    </source>
</evidence>
<reference evidence="11 14" key="3">
    <citation type="submission" date="2019-01" db="EMBL/GenBank/DDBJ databases">
        <title>Draft genome sequence of Bacillus sp. DPC6431.</title>
        <authorList>
            <person name="Arbulu S."/>
            <person name="Murphy K."/>
            <person name="O'Sullivan O."/>
            <person name="Rea M.C."/>
            <person name="Hill C."/>
            <person name="Ross R.P."/>
        </authorList>
    </citation>
    <scope>NUCLEOTIDE SEQUENCE [LARGE SCALE GENOMIC DNA]</scope>
    <source>
        <strain evidence="11 14">DPC6431</strain>
    </source>
</reference>
<dbReference type="Proteomes" id="UP000031876">
    <property type="component" value="Chromosome"/>
</dbReference>
<evidence type="ECO:0000256" key="1">
    <source>
        <dbReference type="ARBA" id="ARBA00004141"/>
    </source>
</evidence>
<gene>
    <name evidence="8" type="primary">citN</name>
    <name evidence="8" type="ORF">BF38_1810</name>
    <name evidence="10" type="ORF">BM74_21190</name>
    <name evidence="11" type="ORF">EQ803_21925</name>
    <name evidence="9" type="ORF">FOC89_16710</name>
</gene>
<feature type="transmembrane region" description="Helical" evidence="6">
    <location>
        <begin position="258"/>
        <end position="275"/>
    </location>
</feature>
<protein>
    <submittedName>
        <fullName evidence="9">CitMHS family transporter</fullName>
    </submittedName>
    <submittedName>
        <fullName evidence="10">Citrate transporter</fullName>
    </submittedName>
</protein>
<reference evidence="10 13" key="2">
    <citation type="submission" date="2018-01" db="EMBL/GenBank/DDBJ databases">
        <title>Complete genome sequence of G25-42.</title>
        <authorList>
            <person name="Zheng Z."/>
            <person name="Sun M."/>
        </authorList>
    </citation>
    <scope>NUCLEOTIDE SEQUENCE [LARGE SCALE GENOMIC DNA]</scope>
    <source>
        <strain evidence="10 13">G25-42</strain>
    </source>
</reference>
<feature type="transmembrane region" description="Helical" evidence="6">
    <location>
        <begin position="56"/>
        <end position="74"/>
    </location>
</feature>
<evidence type="ECO:0000313" key="12">
    <source>
        <dbReference type="Proteomes" id="UP000031876"/>
    </source>
</evidence>
<evidence type="ECO:0000313" key="10">
    <source>
        <dbReference type="EMBL" id="RVU62296.1"/>
    </source>
</evidence>
<keyword evidence="3 6" id="KW-0812">Transmembrane</keyword>
<accession>A0A0B5NSY5</accession>
<organism evidence="10 13">
    <name type="scientific">Bacillus thuringiensis</name>
    <dbReference type="NCBI Taxonomy" id="1428"/>
    <lineage>
        <taxon>Bacteria</taxon>
        <taxon>Bacillati</taxon>
        <taxon>Bacillota</taxon>
        <taxon>Bacilli</taxon>
        <taxon>Bacillales</taxon>
        <taxon>Bacillaceae</taxon>
        <taxon>Bacillus</taxon>
        <taxon>Bacillus cereus group</taxon>
    </lineage>
</organism>
<dbReference type="KEGG" id="btw:BF38_1810"/>
<evidence type="ECO:0000259" key="7">
    <source>
        <dbReference type="Pfam" id="PF03600"/>
    </source>
</evidence>
<dbReference type="Proteomes" id="UP000297630">
    <property type="component" value="Unassembled WGS sequence"/>
</dbReference>
<feature type="transmembrane region" description="Helical" evidence="6">
    <location>
        <begin position="383"/>
        <end position="400"/>
    </location>
</feature>
<evidence type="ECO:0000313" key="9">
    <source>
        <dbReference type="EMBL" id="QKH25505.1"/>
    </source>
</evidence>
<evidence type="ECO:0000256" key="4">
    <source>
        <dbReference type="ARBA" id="ARBA00022989"/>
    </source>
</evidence>
<evidence type="ECO:0000256" key="3">
    <source>
        <dbReference type="ARBA" id="ARBA00022692"/>
    </source>
</evidence>
<evidence type="ECO:0000256" key="2">
    <source>
        <dbReference type="ARBA" id="ARBA00022448"/>
    </source>
</evidence>
<keyword evidence="2" id="KW-0813">Transport</keyword>
<dbReference type="EMBL" id="CP053980">
    <property type="protein sequence ID" value="QKH25505.1"/>
    <property type="molecule type" value="Genomic_DNA"/>
</dbReference>
<feature type="domain" description="Citrate transporter-like" evidence="7">
    <location>
        <begin position="13"/>
        <end position="380"/>
    </location>
</feature>
<feature type="transmembrane region" description="Helical" evidence="6">
    <location>
        <begin position="173"/>
        <end position="196"/>
    </location>
</feature>
<dbReference type="EMBL" id="SCLP01000011">
    <property type="protein sequence ID" value="TFF44837.1"/>
    <property type="molecule type" value="Genomic_DNA"/>
</dbReference>
<evidence type="ECO:0000313" key="8">
    <source>
        <dbReference type="EMBL" id="AJG77086.1"/>
    </source>
</evidence>
<evidence type="ECO:0000313" key="15">
    <source>
        <dbReference type="Proteomes" id="UP000501107"/>
    </source>
</evidence>
<dbReference type="Proteomes" id="UP000501107">
    <property type="component" value="Chromosome"/>
</dbReference>
<dbReference type="AlphaFoldDB" id="A0A0B5NSY5"/>
<keyword evidence="4 6" id="KW-1133">Transmembrane helix</keyword>
<dbReference type="Proteomes" id="UP000286687">
    <property type="component" value="Unassembled WGS sequence"/>
</dbReference>
<dbReference type="InterPro" id="IPR004680">
    <property type="entry name" value="Cit_transptr-like_dom"/>
</dbReference>
<feature type="transmembrane region" description="Helical" evidence="6">
    <location>
        <begin position="287"/>
        <end position="306"/>
    </location>
</feature>
<dbReference type="EMBL" id="CP009335">
    <property type="protein sequence ID" value="AJG77086.1"/>
    <property type="molecule type" value="Genomic_DNA"/>
</dbReference>
<dbReference type="Pfam" id="PF03600">
    <property type="entry name" value="CitMHS"/>
    <property type="match status" value="1"/>
</dbReference>
<evidence type="ECO:0000256" key="6">
    <source>
        <dbReference type="SAM" id="Phobius"/>
    </source>
</evidence>
<dbReference type="InterPro" id="IPR014738">
    <property type="entry name" value="Citrate_transporter"/>
</dbReference>
<feature type="transmembrane region" description="Helical" evidence="6">
    <location>
        <begin position="94"/>
        <end position="112"/>
    </location>
</feature>
<reference evidence="8 12" key="1">
    <citation type="journal article" date="2015" name="Genome Announc.">
        <title>Complete genome sequences for 35 biothreat assay-relevant bacillus species.</title>
        <authorList>
            <person name="Johnson S.L."/>
            <person name="Daligault H.E."/>
            <person name="Davenport K.W."/>
            <person name="Jaissle J."/>
            <person name="Frey K.G."/>
            <person name="Ladner J.T."/>
            <person name="Broomall S.M."/>
            <person name="Bishop-Lilly K.A."/>
            <person name="Bruce D.C."/>
            <person name="Gibbons H.S."/>
            <person name="Coyne S.R."/>
            <person name="Lo C.C."/>
            <person name="Meincke L."/>
            <person name="Munk A.C."/>
            <person name="Koroleva G.I."/>
            <person name="Rosenzweig C.N."/>
            <person name="Palacios G.F."/>
            <person name="Redden C.L."/>
            <person name="Minogue T.D."/>
            <person name="Chain P.S."/>
        </authorList>
    </citation>
    <scope>NUCLEOTIDE SEQUENCE [LARGE SCALE GENOMIC DNA]</scope>
    <source>
        <strain evidence="8 12">HD1011</strain>
    </source>
</reference>
<dbReference type="EMBL" id="LDER01000264">
    <property type="protein sequence ID" value="RVU62296.1"/>
    <property type="molecule type" value="Genomic_DNA"/>
</dbReference>
<evidence type="ECO:0000313" key="14">
    <source>
        <dbReference type="Proteomes" id="UP000297630"/>
    </source>
</evidence>
<comment type="subcellular location">
    <subcellularLocation>
        <location evidence="1">Membrane</location>
        <topology evidence="1">Multi-pass membrane protein</topology>
    </subcellularLocation>
</comment>
<feature type="transmembrane region" description="Helical" evidence="6">
    <location>
        <begin position="351"/>
        <end position="371"/>
    </location>
</feature>
<evidence type="ECO:0000256" key="5">
    <source>
        <dbReference type="ARBA" id="ARBA00023136"/>
    </source>
</evidence>
<dbReference type="GO" id="GO:0016020">
    <property type="term" value="C:membrane"/>
    <property type="evidence" value="ECO:0007669"/>
    <property type="project" value="UniProtKB-SubCell"/>
</dbReference>
<feature type="transmembrane region" description="Helical" evidence="6">
    <location>
        <begin position="24"/>
        <end position="44"/>
    </location>
</feature>
<dbReference type="RefSeq" id="WP_000880446.1">
    <property type="nucleotide sequence ID" value="NZ_CP009335.1"/>
</dbReference>
<name>A0A0B5NSY5_BACTU</name>
<dbReference type="GO" id="GO:0015137">
    <property type="term" value="F:citrate transmembrane transporter activity"/>
    <property type="evidence" value="ECO:0007669"/>
    <property type="project" value="InterPro"/>
</dbReference>
<feature type="transmembrane region" description="Helical" evidence="6">
    <location>
        <begin position="412"/>
        <end position="432"/>
    </location>
</feature>
<reference evidence="9 15" key="4">
    <citation type="submission" date="2020-05" db="EMBL/GenBank/DDBJ databases">
        <title>FDA dAtabase for Regulatory Grade micrObial Sequences (FDA-ARGOS): Supporting development and validation of Infectious Disease Dx tests.</title>
        <authorList>
            <person name="Nelson B."/>
            <person name="Plummer A."/>
            <person name="Tallon L."/>
            <person name="Sadzewicz L."/>
            <person name="Zhao X."/>
            <person name="Vavikolanu K."/>
            <person name="Mehta A."/>
            <person name="Aluvathingal J."/>
            <person name="Nadendla S."/>
            <person name="Myers T."/>
            <person name="Yan Y."/>
            <person name="Sichtig H."/>
        </authorList>
    </citation>
    <scope>NUCLEOTIDE SEQUENCE [LARGE SCALE GENOMIC DNA]</scope>
    <source>
        <strain evidence="9 15">FDAARGOS_795</strain>
    </source>
</reference>
<evidence type="ECO:0000313" key="11">
    <source>
        <dbReference type="EMBL" id="TFF44837.1"/>
    </source>
</evidence>
<feature type="transmembrane region" description="Helical" evidence="6">
    <location>
        <begin position="234"/>
        <end position="252"/>
    </location>
</feature>
<proteinExistence type="predicted"/>
<feature type="transmembrane region" description="Helical" evidence="6">
    <location>
        <begin position="132"/>
        <end position="153"/>
    </location>
</feature>
<dbReference type="NCBIfam" id="TIGR00784">
    <property type="entry name" value="citMHS"/>
    <property type="match status" value="1"/>
</dbReference>
<keyword evidence="5 6" id="KW-0472">Membrane</keyword>
<sequence>MLALLGFAMVFVFMFLIMTKRMSALVALILIPITFALIGGFYADMGPMMLEGIQKLAPTGIMLMFAILYFGIMIDSGLFDPVISRILKFVKGDPLKIVVGTAILTIIVSLDGDGTTTYMITVSAMYPLYKRLGMNPLILAGVVMLGAGVTNLTPWGGPTARVMSALGLDASELFTPLIPGMIAGALWVVFVAYYLGKKERKRLGIMDVQYLKQMQTTDEQAATVEAAVHKRPKLLWINFLLTATLLVCLILEVMPLPVLFTIAFAIAVMLNYPNLEQQKERIASHAGNVLAVVSLVFAAGVFTGILSGTKMVDAMAQSVVTLIPDALGPQLPIITALLSMPFTFFMSNDAFYFGVLPILTKAAATYGISAAEMGRASLLGQPVHLLSPLVASTYLLVGMAKVDFGEHQRFTLLWAVGTTMVMLITGIVIGIIPI</sequence>